<keyword evidence="2 4" id="KW-0997">Cell inner membrane</keyword>
<evidence type="ECO:0000256" key="4">
    <source>
        <dbReference type="HAMAP-Rule" id="MF_01104"/>
    </source>
</evidence>
<evidence type="ECO:0000313" key="6">
    <source>
        <dbReference type="Proteomes" id="UP000290244"/>
    </source>
</evidence>
<dbReference type="KEGG" id="lsd:EMK97_18580"/>
<dbReference type="GO" id="GO:0009898">
    <property type="term" value="C:cytoplasmic side of plasma membrane"/>
    <property type="evidence" value="ECO:0007669"/>
    <property type="project" value="InterPro"/>
</dbReference>
<accession>A0A4V0ZGK2</accession>
<dbReference type="EMBL" id="CP034759">
    <property type="protein sequence ID" value="QBG37590.1"/>
    <property type="molecule type" value="Genomic_DNA"/>
</dbReference>
<proteinExistence type="inferred from homology"/>
<protein>
    <recommendedName>
        <fullName evidence="4">Protein Syd</fullName>
    </recommendedName>
</protein>
<sequence>MTSSKTNLPQVLRQFSRNYLDAFSQAHGHLPLVETDEDWISPCEQGKANENESYWQPVEIAQLDQQQTLTFDNVESALEINLHPDIITYFTTLYSESINASSEDGKLSLLFAWNFDDFQRLQENIIGHILMKRKLKQAETIFFAVTDAEDIIVSLANASGEIWAERVGCKPHKKLANSLADYIGQLTPEV</sequence>
<dbReference type="RefSeq" id="WP_130604251.1">
    <property type="nucleotide sequence ID" value="NZ_CP034759.1"/>
</dbReference>
<dbReference type="CDD" id="cd16323">
    <property type="entry name" value="Syd"/>
    <property type="match status" value="1"/>
</dbReference>
<dbReference type="Proteomes" id="UP000290244">
    <property type="component" value="Chromosome"/>
</dbReference>
<comment type="function">
    <text evidence="4">Interacts with the SecY protein in vivo. May bind preferentially to an uncomplexed state of SecY, thus functioning either as a chelating agent for excess SecY in the cell or as a regulatory factor that negatively controls the translocase function.</text>
</comment>
<dbReference type="Gene3D" id="3.40.1580.20">
    <property type="entry name" value="Syd protein"/>
    <property type="match status" value="1"/>
</dbReference>
<dbReference type="OrthoDB" id="5599437at2"/>
<keyword evidence="6" id="KW-1185">Reference proteome</keyword>
<dbReference type="AlphaFoldDB" id="A0A4V0ZGK2"/>
<dbReference type="HAMAP" id="MF_01104">
    <property type="entry name" value="Syd"/>
    <property type="match status" value="1"/>
</dbReference>
<dbReference type="Pfam" id="PF07348">
    <property type="entry name" value="Syd"/>
    <property type="match status" value="1"/>
</dbReference>
<evidence type="ECO:0000256" key="3">
    <source>
        <dbReference type="ARBA" id="ARBA00023136"/>
    </source>
</evidence>
<name>A0A4V0ZGK2_9GAMM</name>
<evidence type="ECO:0000256" key="1">
    <source>
        <dbReference type="ARBA" id="ARBA00022475"/>
    </source>
</evidence>
<comment type="similarity">
    <text evidence="4">Belongs to the Syd family.</text>
</comment>
<evidence type="ECO:0000256" key="2">
    <source>
        <dbReference type="ARBA" id="ARBA00022519"/>
    </source>
</evidence>
<gene>
    <name evidence="4" type="primary">syd</name>
    <name evidence="5" type="ORF">EMK97_18580</name>
</gene>
<organism evidence="5 6">
    <name type="scientific">Litorilituus sediminis</name>
    <dbReference type="NCBI Taxonomy" id="718192"/>
    <lineage>
        <taxon>Bacteria</taxon>
        <taxon>Pseudomonadati</taxon>
        <taxon>Pseudomonadota</taxon>
        <taxon>Gammaproteobacteria</taxon>
        <taxon>Alteromonadales</taxon>
        <taxon>Colwelliaceae</taxon>
        <taxon>Litorilituus</taxon>
    </lineage>
</organism>
<keyword evidence="3 4" id="KW-0472">Membrane</keyword>
<comment type="subcellular location">
    <subcellularLocation>
        <location evidence="4">Cell inner membrane</location>
        <topology evidence="4">Peripheral membrane protein</topology>
        <orientation evidence="4">Cytoplasmic side</orientation>
    </subcellularLocation>
    <text evidence="4">Loosely associated with the cytoplasmic side of the inner membrane, probably via SecY.</text>
</comment>
<reference evidence="5 6" key="1">
    <citation type="submission" date="2018-12" db="EMBL/GenBank/DDBJ databases">
        <title>Complete genome of Litorilituus sediminis.</title>
        <authorList>
            <person name="Liu A."/>
            <person name="Rong J."/>
        </authorList>
    </citation>
    <scope>NUCLEOTIDE SEQUENCE [LARGE SCALE GENOMIC DNA]</scope>
    <source>
        <strain evidence="5 6">JCM 17549</strain>
    </source>
</reference>
<keyword evidence="1 4" id="KW-1003">Cell membrane</keyword>
<dbReference type="InterPro" id="IPR009948">
    <property type="entry name" value="Syd"/>
</dbReference>
<dbReference type="NCBIfam" id="NF003439">
    <property type="entry name" value="PRK04968.1"/>
    <property type="match status" value="1"/>
</dbReference>
<evidence type="ECO:0000313" key="5">
    <source>
        <dbReference type="EMBL" id="QBG37590.1"/>
    </source>
</evidence>
<dbReference type="InterPro" id="IPR038228">
    <property type="entry name" value="Syd_sf"/>
</dbReference>